<dbReference type="PANTHER" id="PTHR43537">
    <property type="entry name" value="TRANSCRIPTIONAL REGULATOR, GNTR FAMILY"/>
    <property type="match status" value="1"/>
</dbReference>
<feature type="domain" description="HTH gntR-type" evidence="4">
    <location>
        <begin position="2"/>
        <end position="69"/>
    </location>
</feature>
<organism evidence="5 6">
    <name type="scientific">Advenella alkanexedens</name>
    <dbReference type="NCBI Taxonomy" id="1481665"/>
    <lineage>
        <taxon>Bacteria</taxon>
        <taxon>Pseudomonadati</taxon>
        <taxon>Pseudomonadota</taxon>
        <taxon>Betaproteobacteria</taxon>
        <taxon>Burkholderiales</taxon>
        <taxon>Alcaligenaceae</taxon>
    </lineage>
</organism>
<dbReference type="InterPro" id="IPR011711">
    <property type="entry name" value="GntR_C"/>
</dbReference>
<evidence type="ECO:0000256" key="3">
    <source>
        <dbReference type="ARBA" id="ARBA00023163"/>
    </source>
</evidence>
<proteinExistence type="predicted"/>
<accession>A0ABS6NLT7</accession>
<evidence type="ECO:0000256" key="1">
    <source>
        <dbReference type="ARBA" id="ARBA00023015"/>
    </source>
</evidence>
<gene>
    <name evidence="5" type="ORF">KU392_04875</name>
</gene>
<comment type="caution">
    <text evidence="5">The sequence shown here is derived from an EMBL/GenBank/DDBJ whole genome shotgun (WGS) entry which is preliminary data.</text>
</comment>
<keyword evidence="1" id="KW-0805">Transcription regulation</keyword>
<evidence type="ECO:0000313" key="5">
    <source>
        <dbReference type="EMBL" id="MBV4396593.1"/>
    </source>
</evidence>
<evidence type="ECO:0000259" key="4">
    <source>
        <dbReference type="PROSITE" id="PS50949"/>
    </source>
</evidence>
<dbReference type="Proteomes" id="UP000722165">
    <property type="component" value="Unassembled WGS sequence"/>
</dbReference>
<keyword evidence="2" id="KW-0238">DNA-binding</keyword>
<sequence>MSSKNMQAYALIRDRLFTGRYAFGDSISVKELSEETKISRQPIMTALYRLQEQGFIEITAQVGSRVVQPALQEVLDFYQMFAAIEGVLAGLAANRVQPGQIEKLQDINHRIDALDPDDPNIEQAYRSLNIAFHTELHALAQSPQVSLRQQANFDLSDFYMLQTTGFKQNLHVASQAHQDLIVAIREKNVALAINIASHHILDVGEYLKRNWQE</sequence>
<dbReference type="PANTHER" id="PTHR43537:SF24">
    <property type="entry name" value="GLUCONATE OPERON TRANSCRIPTIONAL REPRESSOR"/>
    <property type="match status" value="1"/>
</dbReference>
<dbReference type="InterPro" id="IPR000524">
    <property type="entry name" value="Tscrpt_reg_HTH_GntR"/>
</dbReference>
<dbReference type="PROSITE" id="PS50949">
    <property type="entry name" value="HTH_GNTR"/>
    <property type="match status" value="1"/>
</dbReference>
<protein>
    <submittedName>
        <fullName evidence="5">GntR family transcriptional regulator</fullName>
    </submittedName>
</protein>
<name>A0ABS6NLT7_9BURK</name>
<keyword evidence="3" id="KW-0804">Transcription</keyword>
<evidence type="ECO:0000256" key="2">
    <source>
        <dbReference type="ARBA" id="ARBA00023125"/>
    </source>
</evidence>
<dbReference type="Pfam" id="PF07729">
    <property type="entry name" value="FCD"/>
    <property type="match status" value="1"/>
</dbReference>
<dbReference type="RefSeq" id="WP_217734733.1">
    <property type="nucleotide sequence ID" value="NZ_JAHSPR010000003.1"/>
</dbReference>
<evidence type="ECO:0000313" key="6">
    <source>
        <dbReference type="Proteomes" id="UP000722165"/>
    </source>
</evidence>
<reference evidence="5 6" key="1">
    <citation type="submission" date="2021-06" db="EMBL/GenBank/DDBJ databases">
        <authorList>
            <person name="Lu T."/>
            <person name="Wang Q."/>
            <person name="Han X."/>
        </authorList>
    </citation>
    <scope>NUCLEOTIDE SEQUENCE [LARGE SCALE GENOMIC DNA]</scope>
    <source>
        <strain evidence="5 6">LAM0050</strain>
    </source>
</reference>
<keyword evidence="6" id="KW-1185">Reference proteome</keyword>
<dbReference type="SMART" id="SM00345">
    <property type="entry name" value="HTH_GNTR"/>
    <property type="match status" value="1"/>
</dbReference>
<dbReference type="EMBL" id="JAHSPR010000003">
    <property type="protein sequence ID" value="MBV4396593.1"/>
    <property type="molecule type" value="Genomic_DNA"/>
</dbReference>
<dbReference type="Pfam" id="PF00392">
    <property type="entry name" value="GntR"/>
    <property type="match status" value="1"/>
</dbReference>
<dbReference type="SMART" id="SM00895">
    <property type="entry name" value="FCD"/>
    <property type="match status" value="1"/>
</dbReference>